<protein>
    <submittedName>
        <fullName evidence="1">Uncharacterized protein</fullName>
    </submittedName>
</protein>
<gene>
    <name evidence="1" type="ORF">JDV02_000579</name>
</gene>
<dbReference type="Proteomes" id="UP000829364">
    <property type="component" value="Chromosome 1"/>
</dbReference>
<accession>A0A9Q8Q570</accession>
<organism evidence="1 2">
    <name type="scientific">Purpureocillium takamizusanense</name>
    <dbReference type="NCBI Taxonomy" id="2060973"/>
    <lineage>
        <taxon>Eukaryota</taxon>
        <taxon>Fungi</taxon>
        <taxon>Dikarya</taxon>
        <taxon>Ascomycota</taxon>
        <taxon>Pezizomycotina</taxon>
        <taxon>Sordariomycetes</taxon>
        <taxon>Hypocreomycetidae</taxon>
        <taxon>Hypocreales</taxon>
        <taxon>Ophiocordycipitaceae</taxon>
        <taxon>Purpureocillium</taxon>
    </lineage>
</organism>
<dbReference type="KEGG" id="ptkz:JDV02_000579"/>
<name>A0A9Q8Q570_9HYPO</name>
<reference evidence="1" key="1">
    <citation type="submission" date="2021-11" db="EMBL/GenBank/DDBJ databases">
        <title>Purpureocillium_takamizusanense_genome.</title>
        <authorList>
            <person name="Nguyen N.-H."/>
        </authorList>
    </citation>
    <scope>NUCLEOTIDE SEQUENCE</scope>
    <source>
        <strain evidence="1">PT3</strain>
    </source>
</reference>
<dbReference type="EMBL" id="CP086354">
    <property type="protein sequence ID" value="UNI13883.1"/>
    <property type="molecule type" value="Genomic_DNA"/>
</dbReference>
<dbReference type="AlphaFoldDB" id="A0A9Q8Q570"/>
<proteinExistence type="predicted"/>
<keyword evidence="2" id="KW-1185">Reference proteome</keyword>
<dbReference type="GeneID" id="72062544"/>
<evidence type="ECO:0000313" key="2">
    <source>
        <dbReference type="Proteomes" id="UP000829364"/>
    </source>
</evidence>
<sequence length="117" mass="12756">MTAVSADHLSCKLSAAQMTRLRLAVVQNGGRPTQTRAMTTRRQQLHDAILGSQLFPSFCLKQAQTAPSRGWCCGNVLYKSLPLCVLDTGSVSTNSSEATLHFQLRARPLGIGEKRQL</sequence>
<dbReference type="RefSeq" id="XP_047837364.1">
    <property type="nucleotide sequence ID" value="XM_047981404.1"/>
</dbReference>
<evidence type="ECO:0000313" key="1">
    <source>
        <dbReference type="EMBL" id="UNI13883.1"/>
    </source>
</evidence>